<name>A0A9X3SR96_9ACTN</name>
<comment type="caution">
    <text evidence="1">The sequence shown here is derived from an EMBL/GenBank/DDBJ whole genome shotgun (WGS) entry which is preliminary data.</text>
</comment>
<sequence length="563" mass="61496">MPDSSSAPMRRRSLFKAAGLGGLGAAGLPFAAACSDLKTGEGSSQATDGFDFLPEYKEWPLPAEPDLVGNPPNHPSAFTSYPEPVEAVTEVPSNSGTYEITVPFWGEAPSNDDPYFAALRDAWGGTTVNLRQADGNTYADTSVQWLNANEYGDGLLIFSWMLGSHTNFPETVVNSFYDLTDILKGDISDRWPLLAGLPQQSWAQSVWSTDPADPETARLYGIPATFSGGPGNALFTRIDLMEAAGIAMPTTVEELLEACRTWSDDANGKWAFGGVDWILPQLFGLVGDEGWSWDEEQGKLINDCEKPEFTEMLEFRRTLWDEKLIHPDAPTGTLDNGALQIAGTTLFSQENPVRWYEYASKVKDGSATGAIAPVPPIGAKGRKPTLKASTSVDGWTFLNKDLSKEQVEELLDVANWCSAPFGTKEYELLEYGVEGDHFEYDASGNPVHTEHGQKVVQAPVNLKQYSGKVQRFLTGLPEVVQAHFEFNAVCEQYIVPSIFEGVRIEAPAAAKSASQVFSDQQNDIAFGRAELSTIPDIVATFMENGGEEARGFYTDIYKSLNEK</sequence>
<reference evidence="1" key="1">
    <citation type="submission" date="2022-12" db="EMBL/GenBank/DDBJ databases">
        <title>Gycomyces niveus sp.nov.,a novel actinomycete isolated from soil in Shouguan.</title>
        <authorList>
            <person name="Yang X."/>
        </authorList>
    </citation>
    <scope>NUCLEOTIDE SEQUENCE</scope>
    <source>
        <strain evidence="1">NEAU-A15</strain>
    </source>
</reference>
<protein>
    <submittedName>
        <fullName evidence="1">Extracellular solute-binding protein</fullName>
    </submittedName>
</protein>
<dbReference type="InterPro" id="IPR006311">
    <property type="entry name" value="TAT_signal"/>
</dbReference>
<evidence type="ECO:0000313" key="2">
    <source>
        <dbReference type="Proteomes" id="UP001146067"/>
    </source>
</evidence>
<dbReference type="PROSITE" id="PS51318">
    <property type="entry name" value="TAT"/>
    <property type="match status" value="1"/>
</dbReference>
<dbReference type="Gene3D" id="3.40.190.10">
    <property type="entry name" value="Periplasmic binding protein-like II"/>
    <property type="match status" value="2"/>
</dbReference>
<gene>
    <name evidence="1" type="ORF">O1R50_17400</name>
</gene>
<keyword evidence="2" id="KW-1185">Reference proteome</keyword>
<dbReference type="AlphaFoldDB" id="A0A9X3SR96"/>
<dbReference type="Proteomes" id="UP001146067">
    <property type="component" value="Unassembled WGS sequence"/>
</dbReference>
<dbReference type="EMBL" id="JAPZVP010000014">
    <property type="protein sequence ID" value="MDA1361407.1"/>
    <property type="molecule type" value="Genomic_DNA"/>
</dbReference>
<dbReference type="SUPFAM" id="SSF53850">
    <property type="entry name" value="Periplasmic binding protein-like II"/>
    <property type="match status" value="1"/>
</dbReference>
<proteinExistence type="predicted"/>
<organism evidence="1 2">
    <name type="scientific">Glycomyces luteolus</name>
    <dbReference type="NCBI Taxonomy" id="2670330"/>
    <lineage>
        <taxon>Bacteria</taxon>
        <taxon>Bacillati</taxon>
        <taxon>Actinomycetota</taxon>
        <taxon>Actinomycetes</taxon>
        <taxon>Glycomycetales</taxon>
        <taxon>Glycomycetaceae</taxon>
        <taxon>Glycomyces</taxon>
    </lineage>
</organism>
<dbReference type="RefSeq" id="WP_270111409.1">
    <property type="nucleotide sequence ID" value="NZ_JAPZVP010000014.1"/>
</dbReference>
<evidence type="ECO:0000313" key="1">
    <source>
        <dbReference type="EMBL" id="MDA1361407.1"/>
    </source>
</evidence>
<accession>A0A9X3SR96</accession>